<sequence length="73" mass="8601">MKTNYYIIKQTADALRVTKPAITEYMSKSFCSKYMKNKVIEYLSIRRGLLIQNNISPIPFIQRCKVNTNSFFK</sequence>
<dbReference type="EMBL" id="NGPX01000009">
    <property type="protein sequence ID" value="OYS95286.1"/>
    <property type="molecule type" value="Genomic_DNA"/>
</dbReference>
<accession>A0AB73R8X0</accession>
<comment type="caution">
    <text evidence="1">The sequence shown here is derived from an EMBL/GenBank/DDBJ whole genome shotgun (WGS) entry which is preliminary data.</text>
</comment>
<name>A0AB73R8X0_LIMRT</name>
<dbReference type="Proteomes" id="UP000216681">
    <property type="component" value="Unassembled WGS sequence"/>
</dbReference>
<evidence type="ECO:0000313" key="2">
    <source>
        <dbReference type="Proteomes" id="UP000216681"/>
    </source>
</evidence>
<dbReference type="AlphaFoldDB" id="A0AB73R8X0"/>
<gene>
    <name evidence="1" type="ORF">CBG15_01880</name>
</gene>
<reference evidence="1 2" key="1">
    <citation type="submission" date="2017-05" db="EMBL/GenBank/DDBJ databases">
        <authorList>
            <person name="Lin X.B."/>
            <person name="Stothard P."/>
            <person name="Tasseva G."/>
            <person name="Walter J."/>
        </authorList>
    </citation>
    <scope>NUCLEOTIDE SEQUENCE [LARGE SCALE GENOMIC DNA]</scope>
    <source>
        <strain evidence="1 2">105n</strain>
    </source>
</reference>
<organism evidence="1 2">
    <name type="scientific">Limosilactobacillus reuteri</name>
    <name type="common">Lactobacillus reuteri</name>
    <dbReference type="NCBI Taxonomy" id="1598"/>
    <lineage>
        <taxon>Bacteria</taxon>
        <taxon>Bacillati</taxon>
        <taxon>Bacillota</taxon>
        <taxon>Bacilli</taxon>
        <taxon>Lactobacillales</taxon>
        <taxon>Lactobacillaceae</taxon>
        <taxon>Limosilactobacillus</taxon>
    </lineage>
</organism>
<reference evidence="1 2" key="2">
    <citation type="submission" date="2017-09" db="EMBL/GenBank/DDBJ databases">
        <title>Tripartite evolution among Lactobacillus johnsonii, Lactobacillus taiwanensis, Lactobacillus reuteri and their rodent host.</title>
        <authorList>
            <person name="Wang T."/>
            <person name="Knowles S."/>
            <person name="Cheng C."/>
        </authorList>
    </citation>
    <scope>NUCLEOTIDE SEQUENCE [LARGE SCALE GENOMIC DNA]</scope>
    <source>
        <strain evidence="1 2">105n</strain>
    </source>
</reference>
<protein>
    <submittedName>
        <fullName evidence="1">Uncharacterized protein</fullName>
    </submittedName>
</protein>
<proteinExistence type="predicted"/>
<evidence type="ECO:0000313" key="1">
    <source>
        <dbReference type="EMBL" id="OYS95286.1"/>
    </source>
</evidence>